<keyword evidence="6 7" id="KW-0472">Membrane</keyword>
<evidence type="ECO:0000256" key="2">
    <source>
        <dbReference type="ARBA" id="ARBA00022448"/>
    </source>
</evidence>
<keyword evidence="4 7" id="KW-0812">Transmembrane</keyword>
<dbReference type="InterPro" id="IPR000515">
    <property type="entry name" value="MetI-like"/>
</dbReference>
<evidence type="ECO:0000256" key="4">
    <source>
        <dbReference type="ARBA" id="ARBA00022692"/>
    </source>
</evidence>
<dbReference type="GO" id="GO:0005886">
    <property type="term" value="C:plasma membrane"/>
    <property type="evidence" value="ECO:0007669"/>
    <property type="project" value="UniProtKB-SubCell"/>
</dbReference>
<evidence type="ECO:0000313" key="9">
    <source>
        <dbReference type="EMBL" id="SHK56847.1"/>
    </source>
</evidence>
<feature type="transmembrane region" description="Helical" evidence="7">
    <location>
        <begin position="76"/>
        <end position="99"/>
    </location>
</feature>
<dbReference type="AlphaFoldDB" id="A0A1M6TIU0"/>
<dbReference type="PROSITE" id="PS50928">
    <property type="entry name" value="ABC_TM1"/>
    <property type="match status" value="1"/>
</dbReference>
<dbReference type="PANTHER" id="PTHR30193:SF37">
    <property type="entry name" value="INNER MEMBRANE ABC TRANSPORTER PERMEASE PROTEIN YCJO"/>
    <property type="match status" value="1"/>
</dbReference>
<keyword evidence="2 7" id="KW-0813">Transport</keyword>
<name>A0A1M6TIU0_9FIRM</name>
<evidence type="ECO:0000256" key="3">
    <source>
        <dbReference type="ARBA" id="ARBA00022475"/>
    </source>
</evidence>
<reference evidence="9 10" key="1">
    <citation type="submission" date="2016-11" db="EMBL/GenBank/DDBJ databases">
        <authorList>
            <person name="Jaros S."/>
            <person name="Januszkiewicz K."/>
            <person name="Wedrychowicz H."/>
        </authorList>
    </citation>
    <scope>NUCLEOTIDE SEQUENCE [LARGE SCALE GENOMIC DNA]</scope>
    <source>
        <strain evidence="9 10">DSM 15929</strain>
    </source>
</reference>
<dbReference type="GO" id="GO:0055085">
    <property type="term" value="P:transmembrane transport"/>
    <property type="evidence" value="ECO:0007669"/>
    <property type="project" value="InterPro"/>
</dbReference>
<comment type="similarity">
    <text evidence="7">Belongs to the binding-protein-dependent transport system permease family.</text>
</comment>
<dbReference type="EMBL" id="FRAC01000013">
    <property type="protein sequence ID" value="SHK56847.1"/>
    <property type="molecule type" value="Genomic_DNA"/>
</dbReference>
<evidence type="ECO:0000313" key="10">
    <source>
        <dbReference type="Proteomes" id="UP000184386"/>
    </source>
</evidence>
<gene>
    <name evidence="9" type="ORF">SAMN02745136_02821</name>
</gene>
<keyword evidence="10" id="KW-1185">Reference proteome</keyword>
<proteinExistence type="inferred from homology"/>
<accession>A0A1M6TIU0</accession>
<dbReference type="CDD" id="cd06261">
    <property type="entry name" value="TM_PBP2"/>
    <property type="match status" value="1"/>
</dbReference>
<sequence>MNTREIRSKGQYIIIYTLILIPFLYFLYILIVPLGTSIYYSLTRWKGVGDPKFLGLDNYVTLIHDKNFWLVTKNTFLLSIMCVIGQVGIALLIAFLMTIRRLRFKAFHRAVIFFPVVMAPVVVGYVWRFIYNSNYGLLNTFLTSIGKASWIKSWLDDSSIVLRSVAVPVIWQYIGLYMVLLMSAISAVPQEVYECAEIDGATGVKKSLYITLPLIWDTFKICIILCASGTMKIYDHLVALTNGGPGKASSSLALYCYDYTFKFGNFGVGAAIAVSILIFAVGISLVIQLIMGRKSV</sequence>
<feature type="transmembrane region" description="Helical" evidence="7">
    <location>
        <begin position="111"/>
        <end position="130"/>
    </location>
</feature>
<dbReference type="InterPro" id="IPR051393">
    <property type="entry name" value="ABC_transporter_permease"/>
</dbReference>
<evidence type="ECO:0000259" key="8">
    <source>
        <dbReference type="PROSITE" id="PS50928"/>
    </source>
</evidence>
<evidence type="ECO:0000256" key="5">
    <source>
        <dbReference type="ARBA" id="ARBA00022989"/>
    </source>
</evidence>
<evidence type="ECO:0000256" key="7">
    <source>
        <dbReference type="RuleBase" id="RU363032"/>
    </source>
</evidence>
<feature type="transmembrane region" description="Helical" evidence="7">
    <location>
        <begin position="208"/>
        <end position="231"/>
    </location>
</feature>
<protein>
    <submittedName>
        <fullName evidence="9">Raffinose/stachyose/melibiose transport system permease protein</fullName>
    </submittedName>
</protein>
<dbReference type="InterPro" id="IPR035906">
    <property type="entry name" value="MetI-like_sf"/>
</dbReference>
<feature type="transmembrane region" description="Helical" evidence="7">
    <location>
        <begin position="12"/>
        <end position="40"/>
    </location>
</feature>
<dbReference type="SUPFAM" id="SSF161098">
    <property type="entry name" value="MetI-like"/>
    <property type="match status" value="1"/>
</dbReference>
<dbReference type="RefSeq" id="WP_073276967.1">
    <property type="nucleotide sequence ID" value="NZ_FRAC01000013.1"/>
</dbReference>
<evidence type="ECO:0000256" key="1">
    <source>
        <dbReference type="ARBA" id="ARBA00004651"/>
    </source>
</evidence>
<dbReference type="Pfam" id="PF00528">
    <property type="entry name" value="BPD_transp_1"/>
    <property type="match status" value="1"/>
</dbReference>
<feature type="transmembrane region" description="Helical" evidence="7">
    <location>
        <begin position="170"/>
        <end position="188"/>
    </location>
</feature>
<evidence type="ECO:0000256" key="6">
    <source>
        <dbReference type="ARBA" id="ARBA00023136"/>
    </source>
</evidence>
<organism evidence="9 10">
    <name type="scientific">Anaerocolumna jejuensis DSM 15929</name>
    <dbReference type="NCBI Taxonomy" id="1121322"/>
    <lineage>
        <taxon>Bacteria</taxon>
        <taxon>Bacillati</taxon>
        <taxon>Bacillota</taxon>
        <taxon>Clostridia</taxon>
        <taxon>Lachnospirales</taxon>
        <taxon>Lachnospiraceae</taxon>
        <taxon>Anaerocolumna</taxon>
    </lineage>
</organism>
<feature type="transmembrane region" description="Helical" evidence="7">
    <location>
        <begin position="268"/>
        <end position="291"/>
    </location>
</feature>
<keyword evidence="3" id="KW-1003">Cell membrane</keyword>
<keyword evidence="5 7" id="KW-1133">Transmembrane helix</keyword>
<dbReference type="OrthoDB" id="42781at2"/>
<dbReference type="STRING" id="1121322.SAMN02745136_02821"/>
<dbReference type="Proteomes" id="UP000184386">
    <property type="component" value="Unassembled WGS sequence"/>
</dbReference>
<comment type="subcellular location">
    <subcellularLocation>
        <location evidence="1 7">Cell membrane</location>
        <topology evidence="1 7">Multi-pass membrane protein</topology>
    </subcellularLocation>
</comment>
<dbReference type="PANTHER" id="PTHR30193">
    <property type="entry name" value="ABC TRANSPORTER PERMEASE PROTEIN"/>
    <property type="match status" value="1"/>
</dbReference>
<dbReference type="Gene3D" id="1.10.3720.10">
    <property type="entry name" value="MetI-like"/>
    <property type="match status" value="1"/>
</dbReference>
<feature type="domain" description="ABC transmembrane type-1" evidence="8">
    <location>
        <begin position="72"/>
        <end position="287"/>
    </location>
</feature>